<evidence type="ECO:0000313" key="6">
    <source>
        <dbReference type="Proteomes" id="UP000815677"/>
    </source>
</evidence>
<evidence type="ECO:0000259" key="4">
    <source>
        <dbReference type="PROSITE" id="PS51088"/>
    </source>
</evidence>
<dbReference type="Proteomes" id="UP000815677">
    <property type="component" value="Unassembled WGS sequence"/>
</dbReference>
<feature type="region of interest" description="Disordered" evidence="3">
    <location>
        <begin position="329"/>
        <end position="362"/>
    </location>
</feature>
<evidence type="ECO:0000256" key="2">
    <source>
        <dbReference type="PROSITE-ProRule" id="PRU00505"/>
    </source>
</evidence>
<dbReference type="Gene3D" id="6.10.20.40">
    <property type="entry name" value="TEA/ATTS domain"/>
    <property type="match status" value="1"/>
</dbReference>
<dbReference type="Pfam" id="PF01285">
    <property type="entry name" value="TEA"/>
    <property type="match status" value="1"/>
</dbReference>
<dbReference type="InterPro" id="IPR038096">
    <property type="entry name" value="TEA/ATTS_sf"/>
</dbReference>
<feature type="region of interest" description="Disordered" evidence="3">
    <location>
        <begin position="399"/>
        <end position="422"/>
    </location>
</feature>
<feature type="region of interest" description="Disordered" evidence="3">
    <location>
        <begin position="1"/>
        <end position="26"/>
    </location>
</feature>
<feature type="compositionally biased region" description="Polar residues" evidence="3">
    <location>
        <begin position="12"/>
        <end position="24"/>
    </location>
</feature>
<sequence>MYYRDYDEDAASTGSGSVPSTPATPVSEHHRLFTIPSAPMMGSRAWAGAAPAGGPSETTKEVLQSVLKVRKSWKTLRGGETVWPLELEAALLEGLEAYVPDDSRETRLLGRFPRRNRFISDYIFDKTGKRRSAKQVGSRLQQLRESCGGKKLLHLLSPFRQPYADSSASSDSTCTSPTSPVTRPSGLTQTSPPHKVVCIDILPEGISSSWAYSGRSPSPAIDIVRASDRPRPLRQINPSVAFLSQSALAAQSHFTVYAEGRVVHVEGVQLVATQTPSGDSHVYTAALVPGYWQTISDSQDPTRFTIYQEVRRDDTLLFSATFKFAYPENNNKPATAPATTTHLGSPNLDGGAALTGTPQPRVTTTADMDALLSAAFDHPSQRSSANGFSMYWSQSREDSLDRGYHSGSSSGSSGVSSPSAPGRVPAAPYACFPPDLTNYVL</sequence>
<reference evidence="5" key="1">
    <citation type="submission" date="2014-09" db="EMBL/GenBank/DDBJ databases">
        <title>Genome sequence of the luminous mushroom Mycena chlorophos for searching fungal bioluminescence genes.</title>
        <authorList>
            <person name="Tanaka Y."/>
            <person name="Kasuga D."/>
            <person name="Oba Y."/>
            <person name="Hase S."/>
            <person name="Sato K."/>
            <person name="Oba Y."/>
            <person name="Sakakibara Y."/>
        </authorList>
    </citation>
    <scope>NUCLEOTIDE SEQUENCE</scope>
</reference>
<feature type="DNA-binding region" description="TEA" evidence="2">
    <location>
        <begin position="76"/>
        <end position="150"/>
    </location>
</feature>
<feature type="compositionally biased region" description="Acidic residues" evidence="3">
    <location>
        <begin position="1"/>
        <end position="10"/>
    </location>
</feature>
<accession>A0ABQ0LZZ6</accession>
<evidence type="ECO:0000256" key="3">
    <source>
        <dbReference type="SAM" id="MobiDB-lite"/>
    </source>
</evidence>
<feature type="compositionally biased region" description="Low complexity" evidence="3">
    <location>
        <begin position="406"/>
        <end position="422"/>
    </location>
</feature>
<evidence type="ECO:0000313" key="5">
    <source>
        <dbReference type="EMBL" id="GAT56137.1"/>
    </source>
</evidence>
<feature type="region of interest" description="Disordered" evidence="3">
    <location>
        <begin position="164"/>
        <end position="191"/>
    </location>
</feature>
<dbReference type="InterPro" id="IPR000818">
    <property type="entry name" value="TEA/ATTS_dom"/>
</dbReference>
<dbReference type="EMBL" id="DF849254">
    <property type="protein sequence ID" value="GAT56137.1"/>
    <property type="molecule type" value="Genomic_DNA"/>
</dbReference>
<name>A0ABQ0LZZ6_MYCCL</name>
<proteinExistence type="inferred from homology"/>
<dbReference type="PROSITE" id="PS51088">
    <property type="entry name" value="TEA_2"/>
    <property type="match status" value="1"/>
</dbReference>
<evidence type="ECO:0000256" key="1">
    <source>
        <dbReference type="ARBA" id="ARBA00008421"/>
    </source>
</evidence>
<keyword evidence="6" id="KW-1185">Reference proteome</keyword>
<organism evidence="5 6">
    <name type="scientific">Mycena chlorophos</name>
    <name type="common">Agaric fungus</name>
    <name type="synonym">Agaricus chlorophos</name>
    <dbReference type="NCBI Taxonomy" id="658473"/>
    <lineage>
        <taxon>Eukaryota</taxon>
        <taxon>Fungi</taxon>
        <taxon>Dikarya</taxon>
        <taxon>Basidiomycota</taxon>
        <taxon>Agaricomycotina</taxon>
        <taxon>Agaricomycetes</taxon>
        <taxon>Agaricomycetidae</taxon>
        <taxon>Agaricales</taxon>
        <taxon>Marasmiineae</taxon>
        <taxon>Mycenaceae</taxon>
        <taxon>Mycena</taxon>
    </lineage>
</organism>
<gene>
    <name evidence="5" type="ORF">MCHLO_12824</name>
</gene>
<comment type="similarity">
    <text evidence="1">Belongs to the TEC1 family.</text>
</comment>
<dbReference type="SMART" id="SM00426">
    <property type="entry name" value="TEA"/>
    <property type="match status" value="1"/>
</dbReference>
<feature type="compositionally biased region" description="Low complexity" evidence="3">
    <location>
        <begin position="166"/>
        <end position="185"/>
    </location>
</feature>
<feature type="domain" description="TEA" evidence="4">
    <location>
        <begin position="76"/>
        <end position="150"/>
    </location>
</feature>
<protein>
    <recommendedName>
        <fullName evidence="4">TEA domain-containing protein</fullName>
    </recommendedName>
</protein>